<evidence type="ECO:0000313" key="2">
    <source>
        <dbReference type="Proteomes" id="UP000828390"/>
    </source>
</evidence>
<gene>
    <name evidence="1" type="ORF">DPMN_027699</name>
</gene>
<dbReference type="Proteomes" id="UP000828390">
    <property type="component" value="Unassembled WGS sequence"/>
</dbReference>
<reference evidence="1" key="1">
    <citation type="journal article" date="2019" name="bioRxiv">
        <title>The Genome of the Zebra Mussel, Dreissena polymorpha: A Resource for Invasive Species Research.</title>
        <authorList>
            <person name="McCartney M.A."/>
            <person name="Auch B."/>
            <person name="Kono T."/>
            <person name="Mallez S."/>
            <person name="Zhang Y."/>
            <person name="Obille A."/>
            <person name="Becker A."/>
            <person name="Abrahante J.E."/>
            <person name="Garbe J."/>
            <person name="Badalamenti J.P."/>
            <person name="Herman A."/>
            <person name="Mangelson H."/>
            <person name="Liachko I."/>
            <person name="Sullivan S."/>
            <person name="Sone E.D."/>
            <person name="Koren S."/>
            <person name="Silverstein K.A.T."/>
            <person name="Beckman K.B."/>
            <person name="Gohl D.M."/>
        </authorList>
    </citation>
    <scope>NUCLEOTIDE SEQUENCE</scope>
    <source>
        <strain evidence="1">Duluth1</strain>
        <tissue evidence="1">Whole animal</tissue>
    </source>
</reference>
<dbReference type="EMBL" id="JAIWYP010000002">
    <property type="protein sequence ID" value="KAH3864675.1"/>
    <property type="molecule type" value="Genomic_DNA"/>
</dbReference>
<keyword evidence="2" id="KW-1185">Reference proteome</keyword>
<proteinExistence type="predicted"/>
<comment type="caution">
    <text evidence="1">The sequence shown here is derived from an EMBL/GenBank/DDBJ whole genome shotgun (WGS) entry which is preliminary data.</text>
</comment>
<dbReference type="AlphaFoldDB" id="A0A9D4RFS1"/>
<name>A0A9D4RFS1_DREPO</name>
<organism evidence="1 2">
    <name type="scientific">Dreissena polymorpha</name>
    <name type="common">Zebra mussel</name>
    <name type="synonym">Mytilus polymorpha</name>
    <dbReference type="NCBI Taxonomy" id="45954"/>
    <lineage>
        <taxon>Eukaryota</taxon>
        <taxon>Metazoa</taxon>
        <taxon>Spiralia</taxon>
        <taxon>Lophotrochozoa</taxon>
        <taxon>Mollusca</taxon>
        <taxon>Bivalvia</taxon>
        <taxon>Autobranchia</taxon>
        <taxon>Heteroconchia</taxon>
        <taxon>Euheterodonta</taxon>
        <taxon>Imparidentia</taxon>
        <taxon>Neoheterodontei</taxon>
        <taxon>Myida</taxon>
        <taxon>Dreissenoidea</taxon>
        <taxon>Dreissenidae</taxon>
        <taxon>Dreissena</taxon>
    </lineage>
</organism>
<protein>
    <submittedName>
        <fullName evidence="1">Uncharacterized protein</fullName>
    </submittedName>
</protein>
<evidence type="ECO:0000313" key="1">
    <source>
        <dbReference type="EMBL" id="KAH3864675.1"/>
    </source>
</evidence>
<accession>A0A9D4RFS1</accession>
<sequence length="105" mass="11607">MLNTTLPEGELFLDEYAEVATVDDREVDSSVISEETDIGSYMICTHNPVPRPSLGNPDAGESLAQHATLTLEGNNLKKEYFLGLLHCWNRILKAFANSLDPDETP</sequence>
<reference evidence="1" key="2">
    <citation type="submission" date="2020-11" db="EMBL/GenBank/DDBJ databases">
        <authorList>
            <person name="McCartney M.A."/>
            <person name="Auch B."/>
            <person name="Kono T."/>
            <person name="Mallez S."/>
            <person name="Becker A."/>
            <person name="Gohl D.M."/>
            <person name="Silverstein K.A.T."/>
            <person name="Koren S."/>
            <person name="Bechman K.B."/>
            <person name="Herman A."/>
            <person name="Abrahante J.E."/>
            <person name="Garbe J."/>
        </authorList>
    </citation>
    <scope>NUCLEOTIDE SEQUENCE</scope>
    <source>
        <strain evidence="1">Duluth1</strain>
        <tissue evidence="1">Whole animal</tissue>
    </source>
</reference>